<dbReference type="AlphaFoldDB" id="A0A3N1PPM2"/>
<dbReference type="SUPFAM" id="SSF55073">
    <property type="entry name" value="Nucleotide cyclase"/>
    <property type="match status" value="1"/>
</dbReference>
<dbReference type="PANTHER" id="PTHR45138:SF9">
    <property type="entry name" value="DIGUANYLATE CYCLASE DGCM-RELATED"/>
    <property type="match status" value="1"/>
</dbReference>
<dbReference type="InterPro" id="IPR000160">
    <property type="entry name" value="GGDEF_dom"/>
</dbReference>
<evidence type="ECO:0000256" key="1">
    <source>
        <dbReference type="ARBA" id="ARBA00001946"/>
    </source>
</evidence>
<dbReference type="Pfam" id="PF00990">
    <property type="entry name" value="GGDEF"/>
    <property type="match status" value="1"/>
</dbReference>
<comment type="cofactor">
    <cofactor evidence="1">
        <name>Mg(2+)</name>
        <dbReference type="ChEBI" id="CHEBI:18420"/>
    </cofactor>
</comment>
<accession>A0A3N1PPM2</accession>
<evidence type="ECO:0000256" key="2">
    <source>
        <dbReference type="ARBA" id="ARBA00004665"/>
    </source>
</evidence>
<dbReference type="CDD" id="cd01949">
    <property type="entry name" value="GGDEF"/>
    <property type="match status" value="1"/>
</dbReference>
<dbReference type="PANTHER" id="PTHR45138">
    <property type="entry name" value="REGULATORY COMPONENTS OF SENSORY TRANSDUCTION SYSTEM"/>
    <property type="match status" value="1"/>
</dbReference>
<name>A0A3N1PPM2_9GAMM</name>
<dbReference type="PROSITE" id="PS50887">
    <property type="entry name" value="GGDEF"/>
    <property type="match status" value="1"/>
</dbReference>
<dbReference type="SMART" id="SM00267">
    <property type="entry name" value="GGDEF"/>
    <property type="match status" value="1"/>
</dbReference>
<dbReference type="NCBIfam" id="TIGR00254">
    <property type="entry name" value="GGDEF"/>
    <property type="match status" value="1"/>
</dbReference>
<dbReference type="GO" id="GO:0043709">
    <property type="term" value="P:cell adhesion involved in single-species biofilm formation"/>
    <property type="evidence" value="ECO:0007669"/>
    <property type="project" value="TreeGrafter"/>
</dbReference>
<comment type="pathway">
    <text evidence="2">Purine metabolism; 3',5'-cyclic di-GMP biosynthesis.</text>
</comment>
<dbReference type="FunFam" id="3.30.70.270:FF:000001">
    <property type="entry name" value="Diguanylate cyclase domain protein"/>
    <property type="match status" value="1"/>
</dbReference>
<evidence type="ECO:0000259" key="5">
    <source>
        <dbReference type="PROSITE" id="PS50887"/>
    </source>
</evidence>
<gene>
    <name evidence="6" type="ORF">EDC28_103454</name>
</gene>
<evidence type="ECO:0000256" key="3">
    <source>
        <dbReference type="ARBA" id="ARBA00012528"/>
    </source>
</evidence>
<dbReference type="InterPro" id="IPR050469">
    <property type="entry name" value="Diguanylate_Cyclase"/>
</dbReference>
<protein>
    <recommendedName>
        <fullName evidence="3">diguanylate cyclase</fullName>
        <ecNumber evidence="3">2.7.7.65</ecNumber>
    </recommendedName>
</protein>
<evidence type="ECO:0000256" key="4">
    <source>
        <dbReference type="ARBA" id="ARBA00034247"/>
    </source>
</evidence>
<sequence length="167" mass="18546">MALYAATHSASTDDLTGLWNREKMAGLFELEKQKGQAQAKPLAVIMLDIDFFKTVNDTFGHSVGDKVLGSFATLLRRHVRQQDHVGRHGGEEFFILLPETDAAQASAVAQDLRQRINQFHFEKVGNKTASFGVTQYQSGESLSQLLTRADYALYQAKAKGRNCIEVV</sequence>
<dbReference type="GO" id="GO:0052621">
    <property type="term" value="F:diguanylate cyclase activity"/>
    <property type="evidence" value="ECO:0007669"/>
    <property type="project" value="UniProtKB-EC"/>
</dbReference>
<dbReference type="GO" id="GO:1902201">
    <property type="term" value="P:negative regulation of bacterial-type flagellum-dependent cell motility"/>
    <property type="evidence" value="ECO:0007669"/>
    <property type="project" value="TreeGrafter"/>
</dbReference>
<reference evidence="6 7" key="1">
    <citation type="submission" date="2018-11" db="EMBL/GenBank/DDBJ databases">
        <title>Genomic Encyclopedia of Type Strains, Phase IV (KMG-IV): sequencing the most valuable type-strain genomes for metagenomic binning, comparative biology and taxonomic classification.</title>
        <authorList>
            <person name="Goeker M."/>
        </authorList>
    </citation>
    <scope>NUCLEOTIDE SEQUENCE [LARGE SCALE GENOMIC DNA]</scope>
    <source>
        <strain evidence="6 7">DSM 21945</strain>
    </source>
</reference>
<dbReference type="STRING" id="584787.GCA_001247655_02375"/>
<evidence type="ECO:0000313" key="6">
    <source>
        <dbReference type="EMBL" id="ROQ28857.1"/>
    </source>
</evidence>
<dbReference type="EMBL" id="RJUL01000003">
    <property type="protein sequence ID" value="ROQ28857.1"/>
    <property type="molecule type" value="Genomic_DNA"/>
</dbReference>
<evidence type="ECO:0000313" key="7">
    <source>
        <dbReference type="Proteomes" id="UP000268033"/>
    </source>
</evidence>
<organism evidence="6 7">
    <name type="scientific">Gallaecimonas pentaromativorans</name>
    <dbReference type="NCBI Taxonomy" id="584787"/>
    <lineage>
        <taxon>Bacteria</taxon>
        <taxon>Pseudomonadati</taxon>
        <taxon>Pseudomonadota</taxon>
        <taxon>Gammaproteobacteria</taxon>
        <taxon>Enterobacterales</taxon>
        <taxon>Gallaecimonadaceae</taxon>
        <taxon>Gallaecimonas</taxon>
    </lineage>
</organism>
<dbReference type="InterPro" id="IPR043128">
    <property type="entry name" value="Rev_trsase/Diguanyl_cyclase"/>
</dbReference>
<feature type="domain" description="GGDEF" evidence="5">
    <location>
        <begin position="40"/>
        <end position="167"/>
    </location>
</feature>
<dbReference type="EC" id="2.7.7.65" evidence="3"/>
<dbReference type="GO" id="GO:0005886">
    <property type="term" value="C:plasma membrane"/>
    <property type="evidence" value="ECO:0007669"/>
    <property type="project" value="TreeGrafter"/>
</dbReference>
<dbReference type="InterPro" id="IPR029787">
    <property type="entry name" value="Nucleotide_cyclase"/>
</dbReference>
<dbReference type="RefSeq" id="WP_123421205.1">
    <property type="nucleotide sequence ID" value="NZ_RJUL01000003.1"/>
</dbReference>
<dbReference type="Proteomes" id="UP000268033">
    <property type="component" value="Unassembled WGS sequence"/>
</dbReference>
<proteinExistence type="predicted"/>
<comment type="catalytic activity">
    <reaction evidence="4">
        <text>2 GTP = 3',3'-c-di-GMP + 2 diphosphate</text>
        <dbReference type="Rhea" id="RHEA:24898"/>
        <dbReference type="ChEBI" id="CHEBI:33019"/>
        <dbReference type="ChEBI" id="CHEBI:37565"/>
        <dbReference type="ChEBI" id="CHEBI:58805"/>
        <dbReference type="EC" id="2.7.7.65"/>
    </reaction>
</comment>
<dbReference type="Gene3D" id="3.30.70.270">
    <property type="match status" value="1"/>
</dbReference>
<keyword evidence="7" id="KW-1185">Reference proteome</keyword>
<comment type="caution">
    <text evidence="6">The sequence shown here is derived from an EMBL/GenBank/DDBJ whole genome shotgun (WGS) entry which is preliminary data.</text>
</comment>